<proteinExistence type="predicted"/>
<keyword evidence="3" id="KW-1185">Reference proteome</keyword>
<dbReference type="GO" id="GO:0009116">
    <property type="term" value="P:nucleoside metabolic process"/>
    <property type="evidence" value="ECO:0007669"/>
    <property type="project" value="InterPro"/>
</dbReference>
<dbReference type="PANTHER" id="PTHR38643">
    <property type="entry name" value="PURINE NUCLEOSIDE PERMEASE C285.05-RELATED"/>
    <property type="match status" value="1"/>
</dbReference>
<dbReference type="InterPro" id="IPR009486">
    <property type="entry name" value="Pur_nuclsid_perm"/>
</dbReference>
<dbReference type="GO" id="GO:0055085">
    <property type="term" value="P:transmembrane transport"/>
    <property type="evidence" value="ECO:0007669"/>
    <property type="project" value="InterPro"/>
</dbReference>
<name>A0A6N9TBI2_9HYPH</name>
<dbReference type="InterPro" id="IPR035994">
    <property type="entry name" value="Nucleoside_phosphorylase_sf"/>
</dbReference>
<evidence type="ECO:0000313" key="3">
    <source>
        <dbReference type="Proteomes" id="UP000469011"/>
    </source>
</evidence>
<dbReference type="Proteomes" id="UP000469011">
    <property type="component" value="Unassembled WGS sequence"/>
</dbReference>
<dbReference type="GO" id="GO:0003824">
    <property type="term" value="F:catalytic activity"/>
    <property type="evidence" value="ECO:0007669"/>
    <property type="project" value="InterPro"/>
</dbReference>
<dbReference type="RefSeq" id="WP_163464822.1">
    <property type="nucleotide sequence ID" value="NZ_JAAAMG010000015.1"/>
</dbReference>
<feature type="chain" id="PRO_5026742355" evidence="1">
    <location>
        <begin position="21"/>
        <end position="339"/>
    </location>
</feature>
<reference evidence="2 3" key="1">
    <citation type="submission" date="2020-01" db="EMBL/GenBank/DDBJ databases">
        <title>Jiella pacifica sp. nov.</title>
        <authorList>
            <person name="Xue Z."/>
            <person name="Zhu S."/>
            <person name="Chen J."/>
            <person name="Yang J."/>
        </authorList>
    </citation>
    <scope>NUCLEOTIDE SEQUENCE [LARGE SCALE GENOMIC DNA]</scope>
    <source>
        <strain evidence="2 3">40Bstr34</strain>
    </source>
</reference>
<feature type="signal peptide" evidence="1">
    <location>
        <begin position="1"/>
        <end position="20"/>
    </location>
</feature>
<organism evidence="2 3">
    <name type="scientific">Jiella pacifica</name>
    <dbReference type="NCBI Taxonomy" id="2696469"/>
    <lineage>
        <taxon>Bacteria</taxon>
        <taxon>Pseudomonadati</taxon>
        <taxon>Pseudomonadota</taxon>
        <taxon>Alphaproteobacteria</taxon>
        <taxon>Hyphomicrobiales</taxon>
        <taxon>Aurantimonadaceae</taxon>
        <taxon>Jiella</taxon>
    </lineage>
</organism>
<dbReference type="AlphaFoldDB" id="A0A6N9TBI2"/>
<keyword evidence="1" id="KW-0732">Signal</keyword>
<comment type="caution">
    <text evidence="2">The sequence shown here is derived from an EMBL/GenBank/DDBJ whole genome shotgun (WGS) entry which is preliminary data.</text>
</comment>
<sequence length="339" mass="36126">MKSLAAAGLAALALPGSAAAQAPAEPYAPKVVVVSMFEHEAKNWRKNEALDQTIAVPGLSQAFPDLSCSEAGLCLVTTAMGYANAASSIAALVYSDKLDLSRTYFLIAGIAGVDPADGTTGSAHWARYVVDGGLMWEIDGREAPEGWTSGRFGFFTKEPGEKPKSVYGTEVYHLNEALTEKAYQLSKSVELADDEKAAAYRKNYEAAPANGAPIVSICDTVSADTWWHGKSFSDAMNEWAKLLTDGKANYCTTQQEDNATLTALSRGAEMGRIDMDRIAVLRTASNFDQPYQGQAPDASLNAQSGGFGIALENAYRVGSKLTDAIVGNWDAWKDGVPTK</sequence>
<dbReference type="Gene3D" id="3.40.50.1580">
    <property type="entry name" value="Nucleoside phosphorylase domain"/>
    <property type="match status" value="1"/>
</dbReference>
<dbReference type="PANTHER" id="PTHR38643:SF1">
    <property type="entry name" value="PURINE NUCLEOSIDE PERMEASE C285.05-RELATED"/>
    <property type="match status" value="1"/>
</dbReference>
<dbReference type="PIRSF" id="PIRSF013171">
    <property type="entry name" value="Pur_nuclsid_perm"/>
    <property type="match status" value="1"/>
</dbReference>
<dbReference type="Pfam" id="PF06516">
    <property type="entry name" value="NUP"/>
    <property type="match status" value="1"/>
</dbReference>
<accession>A0A6N9TBI2</accession>
<dbReference type="EMBL" id="JAAAMG010000015">
    <property type="protein sequence ID" value="NDW06228.1"/>
    <property type="molecule type" value="Genomic_DNA"/>
</dbReference>
<protein>
    <submittedName>
        <fullName evidence="2">Purine nucleoside permease</fullName>
    </submittedName>
</protein>
<gene>
    <name evidence="2" type="ORF">GTK09_17550</name>
</gene>
<evidence type="ECO:0000256" key="1">
    <source>
        <dbReference type="SAM" id="SignalP"/>
    </source>
</evidence>
<evidence type="ECO:0000313" key="2">
    <source>
        <dbReference type="EMBL" id="NDW06228.1"/>
    </source>
</evidence>